<name>A0A6J5YFH3_9ZZZZ</name>
<protein>
    <submittedName>
        <fullName evidence="1">Unannotated protein</fullName>
    </submittedName>
</protein>
<dbReference type="AlphaFoldDB" id="A0A6J5YFH3"/>
<evidence type="ECO:0000313" key="1">
    <source>
        <dbReference type="EMBL" id="CAB4324543.1"/>
    </source>
</evidence>
<dbReference type="EMBL" id="CAEMXZ010000167">
    <property type="protein sequence ID" value="CAB4324543.1"/>
    <property type="molecule type" value="Genomic_DNA"/>
</dbReference>
<accession>A0A6J5YFH3</accession>
<proteinExistence type="predicted"/>
<organism evidence="1">
    <name type="scientific">freshwater metagenome</name>
    <dbReference type="NCBI Taxonomy" id="449393"/>
    <lineage>
        <taxon>unclassified sequences</taxon>
        <taxon>metagenomes</taxon>
        <taxon>ecological metagenomes</taxon>
    </lineage>
</organism>
<sequence length="36" mass="3716">MGDGLEQRAADQEPLAVEFTLKGLDAADGSGRLGRA</sequence>
<gene>
    <name evidence="1" type="ORF">UFOPK1392_02318</name>
</gene>
<reference evidence="1" key="1">
    <citation type="submission" date="2020-05" db="EMBL/GenBank/DDBJ databases">
        <authorList>
            <person name="Chiriac C."/>
            <person name="Salcher M."/>
            <person name="Ghai R."/>
            <person name="Kavagutti S V."/>
        </authorList>
    </citation>
    <scope>NUCLEOTIDE SEQUENCE</scope>
</reference>